<protein>
    <submittedName>
        <fullName evidence="1">Uncharacterized protein</fullName>
    </submittedName>
</protein>
<sequence length="309" mass="35239">MLTIHRNRTRQTMNNLLSDLVAEPSVEFDNFVRMSSSDFEYILQKISPIIAKKDTHWREAIPPNIRLALTLRFLATGDSYRSMHYLFKMSSTFISRIVPDVCLALIQVLKDMIKLKLDDDAVPLAAIVRSQINRMQSAPECSRFSLQFETLAWNSFESGHGKGAADGVGGSIISLADHFVASRQDIGLRRNGGLNMGIIDAFRFFGNVPVMSPRRKQPFLERATKSLSPQEVTYFTTRIEVSLYVLKSLEAKTRHGVFLKPPCCPGSKNLYSVDSKRIKEWFENRSNLDRKWSDKNCRRRGRGEFVHST</sequence>
<gene>
    <name evidence="1" type="ORF">EVAR_51703_1</name>
</gene>
<dbReference type="Proteomes" id="UP000299102">
    <property type="component" value="Unassembled WGS sequence"/>
</dbReference>
<dbReference type="OrthoDB" id="6627079at2759"/>
<organism evidence="1 2">
    <name type="scientific">Eumeta variegata</name>
    <name type="common">Bagworm moth</name>
    <name type="synonym">Eumeta japonica</name>
    <dbReference type="NCBI Taxonomy" id="151549"/>
    <lineage>
        <taxon>Eukaryota</taxon>
        <taxon>Metazoa</taxon>
        <taxon>Ecdysozoa</taxon>
        <taxon>Arthropoda</taxon>
        <taxon>Hexapoda</taxon>
        <taxon>Insecta</taxon>
        <taxon>Pterygota</taxon>
        <taxon>Neoptera</taxon>
        <taxon>Endopterygota</taxon>
        <taxon>Lepidoptera</taxon>
        <taxon>Glossata</taxon>
        <taxon>Ditrysia</taxon>
        <taxon>Tineoidea</taxon>
        <taxon>Psychidae</taxon>
        <taxon>Oiketicinae</taxon>
        <taxon>Eumeta</taxon>
    </lineage>
</organism>
<reference evidence="1 2" key="1">
    <citation type="journal article" date="2019" name="Commun. Biol.">
        <title>The bagworm genome reveals a unique fibroin gene that provides high tensile strength.</title>
        <authorList>
            <person name="Kono N."/>
            <person name="Nakamura H."/>
            <person name="Ohtoshi R."/>
            <person name="Tomita M."/>
            <person name="Numata K."/>
            <person name="Arakawa K."/>
        </authorList>
    </citation>
    <scope>NUCLEOTIDE SEQUENCE [LARGE SCALE GENOMIC DNA]</scope>
</reference>
<evidence type="ECO:0000313" key="2">
    <source>
        <dbReference type="Proteomes" id="UP000299102"/>
    </source>
</evidence>
<proteinExistence type="predicted"/>
<dbReference type="AlphaFoldDB" id="A0A4C1XFP0"/>
<name>A0A4C1XFP0_EUMVA</name>
<keyword evidence="2" id="KW-1185">Reference proteome</keyword>
<comment type="caution">
    <text evidence="1">The sequence shown here is derived from an EMBL/GenBank/DDBJ whole genome shotgun (WGS) entry which is preliminary data.</text>
</comment>
<accession>A0A4C1XFP0</accession>
<evidence type="ECO:0000313" key="1">
    <source>
        <dbReference type="EMBL" id="GBP62751.1"/>
    </source>
</evidence>
<dbReference type="EMBL" id="BGZK01000849">
    <property type="protein sequence ID" value="GBP62751.1"/>
    <property type="molecule type" value="Genomic_DNA"/>
</dbReference>